<reference evidence="2" key="1">
    <citation type="submission" date="2021-06" db="EMBL/GenBank/DDBJ databases">
        <authorList>
            <person name="Kallberg Y."/>
            <person name="Tangrot J."/>
            <person name="Rosling A."/>
        </authorList>
    </citation>
    <scope>NUCLEOTIDE SEQUENCE</scope>
    <source>
        <strain evidence="2">MA453B</strain>
    </source>
</reference>
<keyword evidence="1" id="KW-0812">Transmembrane</keyword>
<evidence type="ECO:0000256" key="1">
    <source>
        <dbReference type="SAM" id="Phobius"/>
    </source>
</evidence>
<dbReference type="Proteomes" id="UP000789405">
    <property type="component" value="Unassembled WGS sequence"/>
</dbReference>
<evidence type="ECO:0000313" key="2">
    <source>
        <dbReference type="EMBL" id="CAG8809088.1"/>
    </source>
</evidence>
<proteinExistence type="predicted"/>
<gene>
    <name evidence="2" type="ORF">DERYTH_LOCUS25023</name>
</gene>
<dbReference type="AlphaFoldDB" id="A0A9N9P6M5"/>
<sequence length="183" mass="21071">IRHTSIKKYKTTYDKNYLGFTPKLETIPYYTSIIATKVITNNTDPNSLYSIITIEPYSFVVEVDTDQKAKTALNILGLFGGAFGILTSFYALLFGVKSIQPWGLVQRTVFKHNKPAQNKLLTTLESLQFLDHLNNDKDNLEDQLSTKKLKKRLDSLQLFLRDYVVNVQYLEQINENINRNKDS</sequence>
<feature type="non-terminal residue" evidence="2">
    <location>
        <position position="183"/>
    </location>
</feature>
<feature type="transmembrane region" description="Helical" evidence="1">
    <location>
        <begin position="75"/>
        <end position="96"/>
    </location>
</feature>
<keyword evidence="1" id="KW-0472">Membrane</keyword>
<dbReference type="EMBL" id="CAJVPY010044646">
    <property type="protein sequence ID" value="CAG8809088.1"/>
    <property type="molecule type" value="Genomic_DNA"/>
</dbReference>
<comment type="caution">
    <text evidence="2">The sequence shown here is derived from an EMBL/GenBank/DDBJ whole genome shotgun (WGS) entry which is preliminary data.</text>
</comment>
<protein>
    <submittedName>
        <fullName evidence="2">9908_t:CDS:1</fullName>
    </submittedName>
</protein>
<accession>A0A9N9P6M5</accession>
<dbReference type="OrthoDB" id="2411530at2759"/>
<keyword evidence="1" id="KW-1133">Transmembrane helix</keyword>
<organism evidence="2 3">
    <name type="scientific">Dentiscutata erythropus</name>
    <dbReference type="NCBI Taxonomy" id="1348616"/>
    <lineage>
        <taxon>Eukaryota</taxon>
        <taxon>Fungi</taxon>
        <taxon>Fungi incertae sedis</taxon>
        <taxon>Mucoromycota</taxon>
        <taxon>Glomeromycotina</taxon>
        <taxon>Glomeromycetes</taxon>
        <taxon>Diversisporales</taxon>
        <taxon>Gigasporaceae</taxon>
        <taxon>Dentiscutata</taxon>
    </lineage>
</organism>
<evidence type="ECO:0000313" key="3">
    <source>
        <dbReference type="Proteomes" id="UP000789405"/>
    </source>
</evidence>
<name>A0A9N9P6M5_9GLOM</name>
<keyword evidence="3" id="KW-1185">Reference proteome</keyword>